<feature type="compositionally biased region" description="Low complexity" evidence="1">
    <location>
        <begin position="80"/>
        <end position="98"/>
    </location>
</feature>
<evidence type="ECO:0000313" key="2">
    <source>
        <dbReference type="EMBL" id="OVA09363.1"/>
    </source>
</evidence>
<feature type="region of interest" description="Disordered" evidence="1">
    <location>
        <begin position="15"/>
        <end position="45"/>
    </location>
</feature>
<protein>
    <submittedName>
        <fullName evidence="2">Uncharacterized protein</fullName>
    </submittedName>
</protein>
<evidence type="ECO:0000256" key="1">
    <source>
        <dbReference type="SAM" id="MobiDB-lite"/>
    </source>
</evidence>
<gene>
    <name evidence="2" type="ORF">BVC80_8915g9</name>
</gene>
<accession>A0A200QFV8</accession>
<keyword evidence="3" id="KW-1185">Reference proteome</keyword>
<evidence type="ECO:0000313" key="3">
    <source>
        <dbReference type="Proteomes" id="UP000195402"/>
    </source>
</evidence>
<name>A0A200QFV8_MACCD</name>
<feature type="compositionally biased region" description="Low complexity" evidence="1">
    <location>
        <begin position="27"/>
        <end position="45"/>
    </location>
</feature>
<dbReference type="Proteomes" id="UP000195402">
    <property type="component" value="Unassembled WGS sequence"/>
</dbReference>
<proteinExistence type="predicted"/>
<reference evidence="2 3" key="1">
    <citation type="journal article" date="2017" name="Mol. Plant">
        <title>The Genome of Medicinal Plant Macleaya cordata Provides New Insights into Benzylisoquinoline Alkaloids Metabolism.</title>
        <authorList>
            <person name="Liu X."/>
            <person name="Liu Y."/>
            <person name="Huang P."/>
            <person name="Ma Y."/>
            <person name="Qing Z."/>
            <person name="Tang Q."/>
            <person name="Cao H."/>
            <person name="Cheng P."/>
            <person name="Zheng Y."/>
            <person name="Yuan Z."/>
            <person name="Zhou Y."/>
            <person name="Liu J."/>
            <person name="Tang Z."/>
            <person name="Zhuo Y."/>
            <person name="Zhang Y."/>
            <person name="Yu L."/>
            <person name="Huang J."/>
            <person name="Yang P."/>
            <person name="Peng Q."/>
            <person name="Zhang J."/>
            <person name="Jiang W."/>
            <person name="Zhang Z."/>
            <person name="Lin K."/>
            <person name="Ro D.K."/>
            <person name="Chen X."/>
            <person name="Xiong X."/>
            <person name="Shang Y."/>
            <person name="Huang S."/>
            <person name="Zeng J."/>
        </authorList>
    </citation>
    <scope>NUCLEOTIDE SEQUENCE [LARGE SCALE GENOMIC DNA]</scope>
    <source>
        <strain evidence="3">cv. BLH2017</strain>
        <tissue evidence="2">Root</tissue>
    </source>
</reference>
<sequence length="134" mass="14252">MAAIAQLRFSPLSNPYNLPGNRHFTDQSSSRSPLIISSNSPSSSPLNLSLYLLQSRDSNHKFAIRAELVDTCGDGGNGIGNRNSRGDGNNEGSWNSGSSGDGSDGDSSKNRYSSSFGILGLFLNVWRSRVAADP</sequence>
<feature type="region of interest" description="Disordered" evidence="1">
    <location>
        <begin position="71"/>
        <end position="109"/>
    </location>
</feature>
<dbReference type="EMBL" id="MVGT01002091">
    <property type="protein sequence ID" value="OVA09363.1"/>
    <property type="molecule type" value="Genomic_DNA"/>
</dbReference>
<organism evidence="2 3">
    <name type="scientific">Macleaya cordata</name>
    <name type="common">Five-seeded plume-poppy</name>
    <name type="synonym">Bocconia cordata</name>
    <dbReference type="NCBI Taxonomy" id="56857"/>
    <lineage>
        <taxon>Eukaryota</taxon>
        <taxon>Viridiplantae</taxon>
        <taxon>Streptophyta</taxon>
        <taxon>Embryophyta</taxon>
        <taxon>Tracheophyta</taxon>
        <taxon>Spermatophyta</taxon>
        <taxon>Magnoliopsida</taxon>
        <taxon>Ranunculales</taxon>
        <taxon>Papaveraceae</taxon>
        <taxon>Papaveroideae</taxon>
        <taxon>Macleaya</taxon>
    </lineage>
</organism>
<dbReference type="OMA" id="INARCPE"/>
<dbReference type="STRING" id="56857.A0A200QFV8"/>
<dbReference type="AlphaFoldDB" id="A0A200QFV8"/>
<dbReference type="InParanoid" id="A0A200QFV8"/>
<comment type="caution">
    <text evidence="2">The sequence shown here is derived from an EMBL/GenBank/DDBJ whole genome shotgun (WGS) entry which is preliminary data.</text>
</comment>